<evidence type="ECO:0000313" key="3">
    <source>
        <dbReference type="Proteomes" id="UP000521676"/>
    </source>
</evidence>
<reference evidence="2" key="2">
    <citation type="journal article" date="2024" name="Nature">
        <title>Anoxygenic phototroph of the Chloroflexota uses a type I reaction centre.</title>
        <authorList>
            <person name="Tsuji J.M."/>
            <person name="Shaw N.A."/>
            <person name="Nagashima S."/>
            <person name="Venkiteswaran J.J."/>
            <person name="Schiff S.L."/>
            <person name="Watanabe T."/>
            <person name="Fukui M."/>
            <person name="Hanada S."/>
            <person name="Tank M."/>
            <person name="Neufeld J.D."/>
        </authorList>
    </citation>
    <scope>NUCLEOTIDE SEQUENCE</scope>
    <source>
        <strain evidence="2">L227-S17</strain>
    </source>
</reference>
<gene>
    <name evidence="1" type="ORF">HXX08_11365</name>
    <name evidence="2" type="ORF">OZ401_001615</name>
</gene>
<organism evidence="1 3">
    <name type="scientific">Candidatus Chlorohelix allophototropha</name>
    <dbReference type="NCBI Taxonomy" id="3003348"/>
    <lineage>
        <taxon>Bacteria</taxon>
        <taxon>Bacillati</taxon>
        <taxon>Chloroflexota</taxon>
        <taxon>Chloroflexia</taxon>
        <taxon>Candidatus Chloroheliales</taxon>
        <taxon>Candidatus Chloroheliaceae</taxon>
        <taxon>Candidatus Chlorohelix</taxon>
    </lineage>
</organism>
<proteinExistence type="predicted"/>
<protein>
    <submittedName>
        <fullName evidence="1">Uncharacterized protein</fullName>
    </submittedName>
</protein>
<dbReference type="AlphaFoldDB" id="A0A8T7LWU5"/>
<evidence type="ECO:0000313" key="2">
    <source>
        <dbReference type="EMBL" id="WJW65836.1"/>
    </source>
</evidence>
<evidence type="ECO:0000313" key="4">
    <source>
        <dbReference type="Proteomes" id="UP001431572"/>
    </source>
</evidence>
<sequence length="149" mass="15473">MARGKYSYSMSAQTVSTAITILEITAPSTNALIIHRAWIFAATTTAGVVEVQLLRKSAACTGTASPPTPAPLDASAASGATVRWKATAEGTAGNILYDSGMRLDGGEWVYLPVPEERIIVPPSGIIALKFATAPASTNFSAGIIYEELG</sequence>
<dbReference type="Proteomes" id="UP000521676">
    <property type="component" value="Unassembled WGS sequence"/>
</dbReference>
<reference evidence="1 3" key="1">
    <citation type="submission" date="2020-06" db="EMBL/GenBank/DDBJ databases">
        <title>Anoxygenic phototrophic Chloroflexota member uses a Type I reaction center.</title>
        <authorList>
            <person name="Tsuji J.M."/>
            <person name="Shaw N.A."/>
            <person name="Nagashima S."/>
            <person name="Venkiteswaran J."/>
            <person name="Schiff S.L."/>
            <person name="Hanada S."/>
            <person name="Tank M."/>
            <person name="Neufeld J.D."/>
        </authorList>
    </citation>
    <scope>NUCLEOTIDE SEQUENCE [LARGE SCALE GENOMIC DNA]</scope>
    <source>
        <strain evidence="1">L227-S17</strain>
    </source>
</reference>
<keyword evidence="4" id="KW-1185">Reference proteome</keyword>
<dbReference type="EMBL" id="CP128399">
    <property type="protein sequence ID" value="WJW65836.1"/>
    <property type="molecule type" value="Genomic_DNA"/>
</dbReference>
<dbReference type="RefSeq" id="WP_341467721.1">
    <property type="nucleotide sequence ID" value="NZ_CP128399.1"/>
</dbReference>
<name>A0A8T7LWU5_9CHLR</name>
<accession>A0A8T7LWU5</accession>
<dbReference type="EMBL" id="JACATZ010000001">
    <property type="protein sequence ID" value="NWJ46468.1"/>
    <property type="molecule type" value="Genomic_DNA"/>
</dbReference>
<dbReference type="Proteomes" id="UP001431572">
    <property type="component" value="Chromosome 1"/>
</dbReference>
<evidence type="ECO:0000313" key="1">
    <source>
        <dbReference type="EMBL" id="NWJ46468.1"/>
    </source>
</evidence>